<keyword evidence="2" id="KW-1185">Reference proteome</keyword>
<name>A0A6L5WH96_9BACT</name>
<accession>A0A6L5WH96</accession>
<gene>
    <name evidence="1" type="ORF">F1B92_05165</name>
</gene>
<dbReference type="RefSeq" id="WP_154570827.1">
    <property type="nucleotide sequence ID" value="NZ_VWSJ01000018.1"/>
</dbReference>
<evidence type="ECO:0000313" key="1">
    <source>
        <dbReference type="EMBL" id="MSN96560.1"/>
    </source>
</evidence>
<organism evidence="1 2">
    <name type="scientific">Campylobacter portucalensis</name>
    <dbReference type="NCBI Taxonomy" id="2608384"/>
    <lineage>
        <taxon>Bacteria</taxon>
        <taxon>Pseudomonadati</taxon>
        <taxon>Campylobacterota</taxon>
        <taxon>Epsilonproteobacteria</taxon>
        <taxon>Campylobacterales</taxon>
        <taxon>Campylobacteraceae</taxon>
        <taxon>Campylobacter</taxon>
    </lineage>
</organism>
<dbReference type="AlphaFoldDB" id="A0A6L5WH96"/>
<proteinExistence type="predicted"/>
<reference evidence="1 2" key="1">
    <citation type="submission" date="2019-09" db="EMBL/GenBank/DDBJ databases">
        <authorList>
            <person name="Silva M."/>
            <person name="Pereira G."/>
            <person name="Lopes-Da-Costa L."/>
            <person name="Silva E."/>
        </authorList>
    </citation>
    <scope>NUCLEOTIDE SEQUENCE [LARGE SCALE GENOMIC DNA]</scope>
    <source>
        <strain evidence="1 2">FMV-PI01</strain>
    </source>
</reference>
<protein>
    <submittedName>
        <fullName evidence="1">Uncharacterized protein</fullName>
    </submittedName>
</protein>
<dbReference type="Proteomes" id="UP000476338">
    <property type="component" value="Unassembled WGS sequence"/>
</dbReference>
<dbReference type="EMBL" id="VWSJ01000018">
    <property type="protein sequence ID" value="MSN96560.1"/>
    <property type="molecule type" value="Genomic_DNA"/>
</dbReference>
<sequence length="375" mass="44500">MRKKLQIFLFFAFAILFLSLIFGTLYYHDFLKIWHIPKHGKYYLQSDMRTQAAGIINNYEFDSVILGSSMLENTSAKEASNILGGKFFNISISGSDLADKEVLLNYLLKKKSIKKVIISLDYDNRINFLHSETPDRSRYEFLYDNNNFNDIKAYLNFKYLKCIFTPKKCVGKSRNFDMPNETTSEFNYKFNGVKNWFKKIDDSDIRRFNQIIEKANFIKNNQTSKTMIDDFNKSKENLDKYLISYAKNYKDTEFIVIVPAYSVIQSSIYLKYRDKNFNNLEKSLKYLIKNSKNLKNLKIYAFSNMDFIKNLNLYRDYGHYHSIINSKMLHLISDDIGLLNEENFDDYWAKFKQIANDFNIIEFGNKIEKYLNENR</sequence>
<comment type="caution">
    <text evidence="1">The sequence shown here is derived from an EMBL/GenBank/DDBJ whole genome shotgun (WGS) entry which is preliminary data.</text>
</comment>
<reference evidence="1 2" key="2">
    <citation type="submission" date="2020-03" db="EMBL/GenBank/DDBJ databases">
        <title>Campylobacter portucalensis sp. nov., a new species of Campylobacter isolated from the reproductive tract of bulls.</title>
        <authorList>
            <person name="Silva M.F."/>
            <person name="Pereira G."/>
            <person name="Carneiro C."/>
            <person name="Hemphill A."/>
            <person name="Mateus L."/>
            <person name="Lopes-Da-Costa L."/>
            <person name="Silva E."/>
        </authorList>
    </citation>
    <scope>NUCLEOTIDE SEQUENCE [LARGE SCALE GENOMIC DNA]</scope>
    <source>
        <strain evidence="1 2">FMV-PI01</strain>
    </source>
</reference>
<evidence type="ECO:0000313" key="2">
    <source>
        <dbReference type="Proteomes" id="UP000476338"/>
    </source>
</evidence>